<evidence type="ECO:0000256" key="1">
    <source>
        <dbReference type="SAM" id="MobiDB-lite"/>
    </source>
</evidence>
<gene>
    <name evidence="2" type="ORF">SAMN02910265_01864</name>
</gene>
<name>A0A1H6JSX6_RUMFL</name>
<dbReference type="EMBL" id="FNWV01000006">
    <property type="protein sequence ID" value="SEH64060.1"/>
    <property type="molecule type" value="Genomic_DNA"/>
</dbReference>
<organism evidence="2 3">
    <name type="scientific">Ruminococcus flavefaciens</name>
    <dbReference type="NCBI Taxonomy" id="1265"/>
    <lineage>
        <taxon>Bacteria</taxon>
        <taxon>Bacillati</taxon>
        <taxon>Bacillota</taxon>
        <taxon>Clostridia</taxon>
        <taxon>Eubacteriales</taxon>
        <taxon>Oscillospiraceae</taxon>
        <taxon>Ruminococcus</taxon>
    </lineage>
</organism>
<dbReference type="OrthoDB" id="2065929at2"/>
<protein>
    <submittedName>
        <fullName evidence="2">Uncharacterized protein</fullName>
    </submittedName>
</protein>
<reference evidence="2 3" key="1">
    <citation type="submission" date="2016-10" db="EMBL/GenBank/DDBJ databases">
        <authorList>
            <person name="de Groot N.N."/>
        </authorList>
    </citation>
    <scope>NUCLEOTIDE SEQUENCE [LARGE SCALE GENOMIC DNA]</scope>
    <source>
        <strain evidence="2 3">YAD2003</strain>
    </source>
</reference>
<feature type="region of interest" description="Disordered" evidence="1">
    <location>
        <begin position="98"/>
        <end position="123"/>
    </location>
</feature>
<dbReference type="Gene3D" id="2.160.20.110">
    <property type="match status" value="1"/>
</dbReference>
<sequence length="3574" mass="384215">MKKNKTNIQPAKRSRKARVTSAIVAAVLVMNNLPLNEMNGDLSPIGKMFSWLRANTSFSASAQDVPTADEDTDVKDDIKNDTVEKDTAEKEDVEIETVDDDTAEKEDIEKETVEDNPNEGNSGFRAFTRLLNASGDTSIEDYTPEQFNINVTGITEGASTTEYTINSYTQLVYYSKMYNEYADTSSLDHSTDILNIGFTSATNVEYSGYESIGTLSKPFKGTIKISSTASSNMNLAVPMFNYLDVAAQITDGTTGANNIRSLTITKTDYVIAPLFANHVVNSDSVSTEAKWEIISSYIEDNSHNKTSYAYAGLVGDIAANCKVNLKYTNNATDDEGNVNVSGSSDLGLFCGSLGANSVLTANLDSSGTNTNYSITTTSGSAGGIVGKMASGSKLTLTGSGFGSVTQSINGANYAGGIVGEAQDAFIGTDTTTEPTADMSITSGFKASGTTLNGGTASGYLFGYYENTASDTASGNVVTPAKKFTIDSSFRNVPLTFASNNAGGYFGVLENITASAGTIVFDGNVSDVSSVNDQDANKLLKINFGSGKSDQGGVIYKYKTNNLQNTLNVKNTYVYNNTSNVKKYGGVVSTIDDSVAAAYVKIENFYTWQPQGVTDKLSGGLVYYSGNDKSSFIDVSGTIRIRGKLYGGLVYNMPKGVLKISGTTNLSELNTGDADMSPIVHSRGSSLIYSKGSGTDSSWSFIRPSASQYIDDVYDWGQVLRLTASDINGNQVVDESNLVSGHYVTIPTFTATAIANRADFIRLALHIQLKSASSGATGDALVMAGSDSATLLSNPITITSSNDIDLSGTGVTGLTRDNGDTAVEFTSTFNGGSKTITLAVGEAYGFKSDGDTPASNVNDGTVYNTGRIYRHQYTGLFAKLSGASSTNKVKLKNLTIDGDFWLGGISTVLYSGGIASLEKGYAEIENVVSSISMNFYRNNANGFVAGFFSNVGYRYNNNNSAYSADIDFKDCTTRASIDANTNNKDYETFFGGFVSTVNNGIYNKDKALVTLTFGGTNGCNVESSYTETRRDVQTAKYGGLIAYLTKQGTESVVNVNKLFVNDSHIMAYVKTSSLAQGCAGLLGYEWYNSSIYLNDVTIGNTTACSIELDSRSSNNALLAGLCTFSTGYWCVDKIEIDKLNVTGKNASPFGMLVNTGERLKDGTQALYLELKDKTHYTISSAKGDLTFDQIGIYDELMAYSWWYKNNNGNKTARNSVVDNDAAVISINTNAAGDPVIMNGSSCNTYQNQSYYGKNTASAKTNPNSRYYYNLYTIRNKTTKTNADKLMLWSVYQYANSTFRSKFNPSNVVTSGFSISGDLDMTGYSYYPIDYSGPLTFGAISKLKFENKGFEDSEEKSADGVGRTTIGTDSDHTQHYMMHCGLFRNYNSVNNTAYTLTTNNMVIEGSVGRVNNAGSGFIICGTLGGNTSKVTTFKDADTNTIKLNGAYVNGAYVPANGDTPASYPYSPLLINKVAANTTVNLYGVQTTADDLATGKSYAEMQSADSAWSAASSLIGQVGAEDGTSTNISLDFGKLTLDSRISDNNIPSATVTSGSNAGTYNNNAAYSGVYKTSRSIFSRSTLLHWFIYTKSCNGTYNYTVDEDWAASGSSHPHNVTYGQEITYTIDNGTLKSDGTVEKSDSEQKCYSASRPYLTNPLYKNYYADRNEYYDFSKTVFRPYVGEYDTMDGTAHVEKYHELEVNLTVANLINGCGCYNDPYVIDDAEQLVTLAKILRGDTVNSKFEVRLPHKANNYFSNSSTYSTSNTGDLNLKWCNHNSNENKPYTDSNCTCRATFSPNGSKYTSNLTGVTNEFTDVMVRTYLAGAYYQITDDLILPAKFAGLGAGNEGRYAFRGVIVGKQDAYNKLDGTEGTETRYPCITNKSANPLILTSNGCVVKNVIVQVNDLSYTFEQTSPSTTQFQYNAGCASYGAVIGKIMGGDNIIDNVRLTFSNTTFTMGSGSQVVPVGGYVGAVVNGGLFFRNMTTNKTGLSAGVSFSDGSSTISDILTSTKYLYVNPIIGRVINGYAVYEDTATTTTSQSSMANGTKNYYIPGLDNSLAKLEVTSDGKINVKNAQAMLVLSIIVNSGTGSTNDANGTISYKASDFKSTHSGTYEDVGVSGKTQSNVCDSHIFNTANNTIANYSEVYTSYAKGKFEPYIIYKYTEGTGNAREITTTTNYDITFSGGSWVLNKGFRGIGGFNVDNIGYQLGVNSLDGDSTNISLDMLYNHYQDITDATIENYLPAESSGFGLFNTFKHSSNCTVTDLTLSGTIEVNAIDQTRSDSRQRVLSKDDAVLSTLYQSAGCFAGIKNVNNSLTMTGVNLSGVNVKSARDAGGLFGAITDTSTVSIQNFTASDVSVSGPLRSGGLIGYNNSALTIGGDAENNKSSVTINTISSESISKQDGTVGIGGIIGSNNNGSLTVSNLNISKSTATGSLGKVTVAKNYNNSDGWTLRPAGGIIGISAGNGITISNCNVTGITVSAYRAGGVVGRLNGTGGTIENVHLNGNTKAAYIGGDRATGTNRVGGIVGNLNDSNLTISNSSVTAYVFKALDGYVGGCVGGYENSAKLNLKNFIIKGSEFQSASNDTGAVIGNMSGTSNQLLGYNIVVDTITVPNTAPNKYSGDLIGYLNNKTVKVVGFSRSSTPTASANSKSLIHSNAVRCEQTSLPSGSYIIFSDYNSVGYDGTANSAKPKIGGTDATMVSAASPYATVNPALTIISGNTILSGDAIAATSNVPAKTILADMRTGTSSKRYDVTTAKTTFENFLNSVSYANDGSLSNISTFKTEWRGSAADSLSQDFSVLVLEDNSHKRANDMITSYIKLLTNCEGYNFSTEQSNIYNINIYKMQLINGNFVASNDANLKRESSNVNSNTRYYMDGNSSEIDSSESVPTFSLIDISFNDPTDTDNIAYHLYIPVFVKKMLKYDFSIATGSGTNYESAWYSANNRFSKPVVENLGSPATIYFSYTYLRTREEWQNAVNYGDKLLSNYTSKKLNIALQGNPGTPISNDTVLVLVDRNNYDKHYYSTFGRAVSNGELSLSSFKENIDNTGASFTPVYFNNYLTITAAVDANGKYKKLTGTYADDDAAVADGAEIRATDGYYATIGEDEVYEGTKYSLTVTTANDANTGYVPMEESYYISFFTPSTTAIQFSDYQIDAGEVSGYSSPARVGVSQNVHVVFGNLFTQNSVSITPNYSNSDSAEISSNNPRVNARLRAEISLNSTAKTELDAIMRDASVEVYQSFLVYATKHDQTSTVKAIAKNATVTGNYSINGVAGVEKTESITGTVGTAYIEVKTGQNIKNQLLADGANIEADITITYASPDSRTEQFAASTNHGSDYYTDFSCNSKVGYDSVNTALSKNTAAASVLRVMHYYITSVDYAKLEYNAYAEDNAPYGQLGINASDLDGETSPVEIRTRATYDLSPIANDVSYPTYDYVMCELELRQKSQNSDDYSDPLVLKDYLSGVVIDDSNFTVAYKTPRETSNGTTKYTFVFPRALLENTTTHILNIPITFYVYTGTSDFESSPSRLYSNYEVDLTVQLIDDEEDWNVDNSGWDKSKRTKFIKYTNARLYTKYIKASGS</sequence>
<dbReference type="Proteomes" id="UP000183190">
    <property type="component" value="Unassembled WGS sequence"/>
</dbReference>
<dbReference type="RefSeq" id="WP_074716710.1">
    <property type="nucleotide sequence ID" value="NZ_FNWV01000006.1"/>
</dbReference>
<accession>A0A1H6JSX6</accession>
<proteinExistence type="predicted"/>
<evidence type="ECO:0000313" key="3">
    <source>
        <dbReference type="Proteomes" id="UP000183190"/>
    </source>
</evidence>
<evidence type="ECO:0000313" key="2">
    <source>
        <dbReference type="EMBL" id="SEH64060.1"/>
    </source>
</evidence>